<comment type="caution">
    <text evidence="2">The sequence shown here is derived from an EMBL/GenBank/DDBJ whole genome shotgun (WGS) entry which is preliminary data.</text>
</comment>
<accession>A0AAV4FBG5</accession>
<evidence type="ECO:0000256" key="1">
    <source>
        <dbReference type="SAM" id="MobiDB-lite"/>
    </source>
</evidence>
<protein>
    <submittedName>
        <fullName evidence="2">Uncharacterized protein</fullName>
    </submittedName>
</protein>
<reference evidence="2 3" key="1">
    <citation type="journal article" date="2021" name="Elife">
        <title>Chloroplast acquisition without the gene transfer in kleptoplastic sea slugs, Plakobranchus ocellatus.</title>
        <authorList>
            <person name="Maeda T."/>
            <person name="Takahashi S."/>
            <person name="Yoshida T."/>
            <person name="Shimamura S."/>
            <person name="Takaki Y."/>
            <person name="Nagai Y."/>
            <person name="Toyoda A."/>
            <person name="Suzuki Y."/>
            <person name="Arimoto A."/>
            <person name="Ishii H."/>
            <person name="Satoh N."/>
            <person name="Nishiyama T."/>
            <person name="Hasebe M."/>
            <person name="Maruyama T."/>
            <person name="Minagawa J."/>
            <person name="Obokata J."/>
            <person name="Shigenobu S."/>
        </authorList>
    </citation>
    <scope>NUCLEOTIDE SEQUENCE [LARGE SCALE GENOMIC DNA]</scope>
</reference>
<name>A0AAV4FBG5_9GAST</name>
<dbReference type="AlphaFoldDB" id="A0AAV4FBG5"/>
<proteinExistence type="predicted"/>
<gene>
    <name evidence="2" type="ORF">ElyMa_005648800</name>
</gene>
<feature type="region of interest" description="Disordered" evidence="1">
    <location>
        <begin position="139"/>
        <end position="160"/>
    </location>
</feature>
<dbReference type="EMBL" id="BMAT01011305">
    <property type="protein sequence ID" value="GFR70226.1"/>
    <property type="molecule type" value="Genomic_DNA"/>
</dbReference>
<evidence type="ECO:0000313" key="3">
    <source>
        <dbReference type="Proteomes" id="UP000762676"/>
    </source>
</evidence>
<feature type="region of interest" description="Disordered" evidence="1">
    <location>
        <begin position="1"/>
        <end position="25"/>
    </location>
</feature>
<evidence type="ECO:0000313" key="2">
    <source>
        <dbReference type="EMBL" id="GFR70226.1"/>
    </source>
</evidence>
<organism evidence="2 3">
    <name type="scientific">Elysia marginata</name>
    <dbReference type="NCBI Taxonomy" id="1093978"/>
    <lineage>
        <taxon>Eukaryota</taxon>
        <taxon>Metazoa</taxon>
        <taxon>Spiralia</taxon>
        <taxon>Lophotrochozoa</taxon>
        <taxon>Mollusca</taxon>
        <taxon>Gastropoda</taxon>
        <taxon>Heterobranchia</taxon>
        <taxon>Euthyneura</taxon>
        <taxon>Panpulmonata</taxon>
        <taxon>Sacoglossa</taxon>
        <taxon>Placobranchoidea</taxon>
        <taxon>Plakobranchidae</taxon>
        <taxon>Elysia</taxon>
    </lineage>
</organism>
<keyword evidence="3" id="KW-1185">Reference proteome</keyword>
<sequence length="160" mass="18118">MAFSGHSNIKKVEPTARQTLGPAGISTERAKTRFRNALVIEMEPLQTYRTANTWNYPGSLQHSSIPTLVIGLPFDTSKPRRGRWGEIPGTMISDSAAPIEHVWNEKMSRWQREQKAIEEARADLQKRIEICLYGKPRDTPVQPVCPHSPDQAFEKPGQRL</sequence>
<dbReference type="Proteomes" id="UP000762676">
    <property type="component" value="Unassembled WGS sequence"/>
</dbReference>